<organism evidence="1 2">
    <name type="scientific">Reichenbachiella carrageenanivorans</name>
    <dbReference type="NCBI Taxonomy" id="2979869"/>
    <lineage>
        <taxon>Bacteria</taxon>
        <taxon>Pseudomonadati</taxon>
        <taxon>Bacteroidota</taxon>
        <taxon>Cytophagia</taxon>
        <taxon>Cytophagales</taxon>
        <taxon>Reichenbachiellaceae</taxon>
        <taxon>Reichenbachiella</taxon>
    </lineage>
</organism>
<keyword evidence="2" id="KW-1185">Reference proteome</keyword>
<evidence type="ECO:0000313" key="1">
    <source>
        <dbReference type="EMBL" id="UXX80958.1"/>
    </source>
</evidence>
<dbReference type="SUPFAM" id="SSF56399">
    <property type="entry name" value="ADP-ribosylation"/>
    <property type="match status" value="1"/>
</dbReference>
<dbReference type="RefSeq" id="WP_263052687.1">
    <property type="nucleotide sequence ID" value="NZ_CP106735.1"/>
</dbReference>
<protein>
    <submittedName>
        <fullName evidence="1">Uncharacterized protein</fullName>
    </submittedName>
</protein>
<reference evidence="1" key="1">
    <citation type="submission" date="2022-10" db="EMBL/GenBank/DDBJ databases">
        <title>Comparative genomics and taxonomic characterization of three novel marine species of genus Reichenbachiella exhibiting antioxidant and polysaccharide degradation activities.</title>
        <authorList>
            <person name="Muhammad N."/>
            <person name="Lee Y.-J."/>
            <person name="Ko J."/>
            <person name="Kim S.-G."/>
        </authorList>
    </citation>
    <scope>NUCLEOTIDE SEQUENCE</scope>
    <source>
        <strain evidence="1">Wsw4-B4</strain>
    </source>
</reference>
<evidence type="ECO:0000313" key="2">
    <source>
        <dbReference type="Proteomes" id="UP001062165"/>
    </source>
</evidence>
<gene>
    <name evidence="1" type="ORF">N7E81_07585</name>
</gene>
<dbReference type="EMBL" id="CP106735">
    <property type="protein sequence ID" value="UXX80958.1"/>
    <property type="molecule type" value="Genomic_DNA"/>
</dbReference>
<sequence>MYGSLPSFVLGFHGCDKDVALKILNGKQTLNPSTNSWDWLGEGMYFWEHDAFMALSYAQDVATDAQFAKGKIKTPFVIGAIIDLKSCWNLPTSGGVKLLKKGYKGLKKTTQLAGLEMPKNKNYAARFLDRAVIEYIHGINEENNFNKFDTVRGAFEEGDPVYDGTTITQKNHIQICVRNPKCIRGYFLPQPIEKYNPHL</sequence>
<dbReference type="Proteomes" id="UP001062165">
    <property type="component" value="Chromosome"/>
</dbReference>
<accession>A0ABY6D749</accession>
<proteinExistence type="predicted"/>
<name>A0ABY6D749_9BACT</name>